<dbReference type="GO" id="GO:1990904">
    <property type="term" value="C:ribonucleoprotein complex"/>
    <property type="evidence" value="ECO:0007669"/>
    <property type="project" value="UniProtKB-KW"/>
</dbReference>
<dbReference type="Proteomes" id="UP001153387">
    <property type="component" value="Unassembled WGS sequence"/>
</dbReference>
<dbReference type="AlphaFoldDB" id="A0A9X4KJV9"/>
<dbReference type="Gene3D" id="3.30.1330.30">
    <property type="match status" value="1"/>
</dbReference>
<dbReference type="Pfam" id="PF01248">
    <property type="entry name" value="Ribosomal_L7Ae"/>
    <property type="match status" value="1"/>
</dbReference>
<feature type="domain" description="Ribosomal protein eL8/eL30/eS12/Gadd45" evidence="3">
    <location>
        <begin position="7"/>
        <end position="94"/>
    </location>
</feature>
<comment type="caution">
    <text evidence="4">The sequence shown here is derived from an EMBL/GenBank/DDBJ whole genome shotgun (WGS) entry which is preliminary data.</text>
</comment>
<keyword evidence="1" id="KW-0689">Ribosomal protein</keyword>
<name>A0A9X4KJV9_9BACL</name>
<evidence type="ECO:0000256" key="2">
    <source>
        <dbReference type="ARBA" id="ARBA00023274"/>
    </source>
</evidence>
<proteinExistence type="predicted"/>
<dbReference type="SUPFAM" id="SSF55315">
    <property type="entry name" value="L30e-like"/>
    <property type="match status" value="1"/>
</dbReference>
<dbReference type="InterPro" id="IPR039109">
    <property type="entry name" value="Ribosomal_eL30-like"/>
</dbReference>
<dbReference type="GO" id="GO:0005840">
    <property type="term" value="C:ribosome"/>
    <property type="evidence" value="ECO:0007669"/>
    <property type="project" value="UniProtKB-KW"/>
</dbReference>
<protein>
    <submittedName>
        <fullName evidence="4">Ribosomal L7Ae/L30e/S12e/Gadd45 family protein</fullName>
    </submittedName>
</protein>
<dbReference type="EMBL" id="JAPDHZ010000004">
    <property type="protein sequence ID" value="MDG0793587.1"/>
    <property type="molecule type" value="Genomic_DNA"/>
</dbReference>
<sequence length="110" mass="11894">MTTNDKTLSRLGLAMRAGKLVSGDETVLKSIRAGEAKLVVIARDASDNTRKKVADKCASYGVELMTGYSRYDLGGAVGKPERVLFAVTDQGFANLVREGFVQHSEVENIE</sequence>
<evidence type="ECO:0000313" key="5">
    <source>
        <dbReference type="Proteomes" id="UP001153387"/>
    </source>
</evidence>
<keyword evidence="5" id="KW-1185">Reference proteome</keyword>
<keyword evidence="2" id="KW-0687">Ribonucleoprotein</keyword>
<evidence type="ECO:0000256" key="1">
    <source>
        <dbReference type="ARBA" id="ARBA00022980"/>
    </source>
</evidence>
<dbReference type="PANTHER" id="PTHR11449">
    <property type="entry name" value="RIBOSOMAL PROTEIN L30"/>
    <property type="match status" value="1"/>
</dbReference>
<reference evidence="4 5" key="1">
    <citation type="submission" date="2022-10" db="EMBL/GenBank/DDBJ databases">
        <title>Comparative genomic analysis of Cohnella hashimotonis sp. nov., isolated from the International Space Station.</title>
        <authorList>
            <person name="Simpson A."/>
            <person name="Venkateswaran K."/>
        </authorList>
    </citation>
    <scope>NUCLEOTIDE SEQUENCE [LARGE SCALE GENOMIC DNA]</scope>
    <source>
        <strain evidence="4 5">DSM 18997</strain>
    </source>
</reference>
<dbReference type="InterPro" id="IPR029064">
    <property type="entry name" value="Ribosomal_eL30-like_sf"/>
</dbReference>
<evidence type="ECO:0000259" key="3">
    <source>
        <dbReference type="Pfam" id="PF01248"/>
    </source>
</evidence>
<dbReference type="RefSeq" id="WP_277567346.1">
    <property type="nucleotide sequence ID" value="NZ_JAPDHZ010000004.1"/>
</dbReference>
<evidence type="ECO:0000313" key="4">
    <source>
        <dbReference type="EMBL" id="MDG0793587.1"/>
    </source>
</evidence>
<dbReference type="GO" id="GO:0003723">
    <property type="term" value="F:RNA binding"/>
    <property type="evidence" value="ECO:0007669"/>
    <property type="project" value="InterPro"/>
</dbReference>
<gene>
    <name evidence="4" type="ORF">OMP38_24205</name>
</gene>
<organism evidence="4 5">
    <name type="scientific">Cohnella ginsengisoli</name>
    <dbReference type="NCBI Taxonomy" id="425004"/>
    <lineage>
        <taxon>Bacteria</taxon>
        <taxon>Bacillati</taxon>
        <taxon>Bacillota</taxon>
        <taxon>Bacilli</taxon>
        <taxon>Bacillales</taxon>
        <taxon>Paenibacillaceae</taxon>
        <taxon>Cohnella</taxon>
    </lineage>
</organism>
<accession>A0A9X4KJV9</accession>
<dbReference type="InterPro" id="IPR004038">
    <property type="entry name" value="Ribosomal_eL8/eL30/eS12/Gad45"/>
</dbReference>